<dbReference type="eggNOG" id="COG1661">
    <property type="taxonomic scope" value="Bacteria"/>
</dbReference>
<proteinExistence type="predicted"/>
<dbReference type="InterPro" id="IPR005175">
    <property type="entry name" value="PPC_dom"/>
</dbReference>
<dbReference type="CDD" id="cd11378">
    <property type="entry name" value="DUF296"/>
    <property type="match status" value="1"/>
</dbReference>
<feature type="domain" description="PPC" evidence="1">
    <location>
        <begin position="33"/>
        <end position="174"/>
    </location>
</feature>
<dbReference type="STRING" id="290317.Cpha266_0907"/>
<dbReference type="PANTHER" id="PTHR34988">
    <property type="entry name" value="PROTEIN, PUTATIVE-RELATED"/>
    <property type="match status" value="1"/>
</dbReference>
<dbReference type="Pfam" id="PF03479">
    <property type="entry name" value="PCC"/>
    <property type="match status" value="1"/>
</dbReference>
<dbReference type="PROSITE" id="PS51742">
    <property type="entry name" value="PPC"/>
    <property type="match status" value="1"/>
</dbReference>
<dbReference type="SUPFAM" id="SSF117856">
    <property type="entry name" value="AF0104/ALDC/Ptd012-like"/>
    <property type="match status" value="1"/>
</dbReference>
<keyword evidence="3" id="KW-1185">Reference proteome</keyword>
<dbReference type="HOGENOM" id="CLU_114051_1_0_10"/>
<sequence length="174" mass="19281">MGASRHKLMFPAPEICFSCYGLYETTPMKYSEAKQGRTFIIRLEDGETVHEEIETFAKKQAIARASVLLLGGADKESSLVVGPEESRAVPITPMYLELYDAHEVFGVGTIFPDDTGNPVIHLHMACGREENTVTGCIRNGVKVWLVMEVILTELLDTSASRIMDQESGFKLLEP</sequence>
<reference evidence="2 3" key="1">
    <citation type="submission" date="2006-12" db="EMBL/GenBank/DDBJ databases">
        <title>Complete sequence of Chlorobium phaeobacteroides DSM 266.</title>
        <authorList>
            <consortium name="US DOE Joint Genome Institute"/>
            <person name="Copeland A."/>
            <person name="Lucas S."/>
            <person name="Lapidus A."/>
            <person name="Barry K."/>
            <person name="Detter J.C."/>
            <person name="Glavina del Rio T."/>
            <person name="Hammon N."/>
            <person name="Israni S."/>
            <person name="Pitluck S."/>
            <person name="Goltsman E."/>
            <person name="Schmutz J."/>
            <person name="Larimer F."/>
            <person name="Land M."/>
            <person name="Hauser L."/>
            <person name="Mikhailova N."/>
            <person name="Li T."/>
            <person name="Overmann J."/>
            <person name="Bryant D.A."/>
            <person name="Richardson P."/>
        </authorList>
    </citation>
    <scope>NUCLEOTIDE SEQUENCE [LARGE SCALE GENOMIC DNA]</scope>
    <source>
        <strain evidence="2 3">DSM 266</strain>
    </source>
</reference>
<protein>
    <recommendedName>
        <fullName evidence="1">PPC domain-containing protein</fullName>
    </recommendedName>
</protein>
<dbReference type="Proteomes" id="UP000008701">
    <property type="component" value="Chromosome"/>
</dbReference>
<dbReference type="Gene3D" id="3.30.1330.80">
    <property type="entry name" value="Hypothetical protein, similar to alpha- acetolactate decarboxylase, domain 2"/>
    <property type="match status" value="1"/>
</dbReference>
<organism evidence="2 3">
    <name type="scientific">Chlorobium phaeobacteroides (strain DSM 266 / SMG 266 / 2430)</name>
    <dbReference type="NCBI Taxonomy" id="290317"/>
    <lineage>
        <taxon>Bacteria</taxon>
        <taxon>Pseudomonadati</taxon>
        <taxon>Chlorobiota</taxon>
        <taxon>Chlorobiia</taxon>
        <taxon>Chlorobiales</taxon>
        <taxon>Chlorobiaceae</taxon>
        <taxon>Chlorobium/Pelodictyon group</taxon>
        <taxon>Chlorobium</taxon>
    </lineage>
</organism>
<evidence type="ECO:0000313" key="2">
    <source>
        <dbReference type="EMBL" id="ABL64955.1"/>
    </source>
</evidence>
<evidence type="ECO:0000259" key="1">
    <source>
        <dbReference type="PROSITE" id="PS51742"/>
    </source>
</evidence>
<evidence type="ECO:0000313" key="3">
    <source>
        <dbReference type="Proteomes" id="UP000008701"/>
    </source>
</evidence>
<name>A1BEX8_CHLPD</name>
<dbReference type="AlphaFoldDB" id="A1BEX8"/>
<dbReference type="KEGG" id="cph:Cpha266_0907"/>
<dbReference type="PANTHER" id="PTHR34988:SF1">
    <property type="entry name" value="DNA-BINDING PROTEIN"/>
    <property type="match status" value="1"/>
</dbReference>
<dbReference type="EMBL" id="CP000492">
    <property type="protein sequence ID" value="ABL64955.1"/>
    <property type="molecule type" value="Genomic_DNA"/>
</dbReference>
<gene>
    <name evidence="2" type="ordered locus">Cpha266_0907</name>
</gene>
<accession>A1BEX8</accession>